<gene>
    <name evidence="9" type="ORF">UFOPK3423_00470</name>
</gene>
<dbReference type="Pfam" id="PF00293">
    <property type="entry name" value="NUDIX"/>
    <property type="match status" value="1"/>
</dbReference>
<dbReference type="InterPro" id="IPR020476">
    <property type="entry name" value="Nudix_hydrolase"/>
</dbReference>
<dbReference type="GO" id="GO:0035529">
    <property type="term" value="F:NADH pyrophosphatase activity"/>
    <property type="evidence" value="ECO:0007669"/>
    <property type="project" value="TreeGrafter"/>
</dbReference>
<keyword evidence="6" id="KW-0460">Magnesium</keyword>
<protein>
    <submittedName>
        <fullName evidence="9">Unannotated protein</fullName>
    </submittedName>
</protein>
<dbReference type="PROSITE" id="PS51462">
    <property type="entry name" value="NUDIX"/>
    <property type="match status" value="1"/>
</dbReference>
<evidence type="ECO:0000256" key="5">
    <source>
        <dbReference type="ARBA" id="ARBA00022801"/>
    </source>
</evidence>
<evidence type="ECO:0000256" key="2">
    <source>
        <dbReference type="ARBA" id="ARBA00001947"/>
    </source>
</evidence>
<dbReference type="Gene3D" id="3.90.79.10">
    <property type="entry name" value="Nucleoside Triphosphate Pyrophosphohydrolase"/>
    <property type="match status" value="1"/>
</dbReference>
<evidence type="ECO:0000313" key="9">
    <source>
        <dbReference type="EMBL" id="CAB4865534.1"/>
    </source>
</evidence>
<evidence type="ECO:0000259" key="8">
    <source>
        <dbReference type="PROSITE" id="PS51462"/>
    </source>
</evidence>
<reference evidence="9" key="1">
    <citation type="submission" date="2020-05" db="EMBL/GenBank/DDBJ databases">
        <authorList>
            <person name="Chiriac C."/>
            <person name="Salcher M."/>
            <person name="Ghai R."/>
            <person name="Kavagutti S V."/>
        </authorList>
    </citation>
    <scope>NUCLEOTIDE SEQUENCE</scope>
</reference>
<proteinExistence type="inferred from homology"/>
<feature type="domain" description="Nudix hydrolase" evidence="8">
    <location>
        <begin position="32"/>
        <end position="171"/>
    </location>
</feature>
<dbReference type="GO" id="GO:0019677">
    <property type="term" value="P:NAD+ catabolic process"/>
    <property type="evidence" value="ECO:0007669"/>
    <property type="project" value="TreeGrafter"/>
</dbReference>
<organism evidence="9">
    <name type="scientific">freshwater metagenome</name>
    <dbReference type="NCBI Taxonomy" id="449393"/>
    <lineage>
        <taxon>unclassified sequences</taxon>
        <taxon>metagenomes</taxon>
        <taxon>ecological metagenomes</taxon>
    </lineage>
</organism>
<sequence>MTADRHCHHCGARHTDTGLHPQCPECGEWCWRNPAPVAVCLTAVVDATDGRTGLLLGRRAIEPRGWSLPGGFIELGEQLADAALRELHEETAMIPASTAVETVDARSVSDGTQLLVFCRTGPLELDALGTFAPNEECDALTVAWSQPDLEGAQLVFPLHAEQAARELRRLMDA</sequence>
<evidence type="ECO:0000256" key="1">
    <source>
        <dbReference type="ARBA" id="ARBA00001946"/>
    </source>
</evidence>
<evidence type="ECO:0000256" key="4">
    <source>
        <dbReference type="ARBA" id="ARBA00022723"/>
    </source>
</evidence>
<accession>A0A6J7D9C3</accession>
<dbReference type="InterPro" id="IPR000086">
    <property type="entry name" value="NUDIX_hydrolase_dom"/>
</dbReference>
<name>A0A6J7D9C3_9ZZZZ</name>
<comment type="cofactor">
    <cofactor evidence="2">
        <name>Zn(2+)</name>
        <dbReference type="ChEBI" id="CHEBI:29105"/>
    </cofactor>
</comment>
<dbReference type="SUPFAM" id="SSF55811">
    <property type="entry name" value="Nudix"/>
    <property type="match status" value="1"/>
</dbReference>
<evidence type="ECO:0000256" key="7">
    <source>
        <dbReference type="ARBA" id="ARBA00023679"/>
    </source>
</evidence>
<evidence type="ECO:0000256" key="3">
    <source>
        <dbReference type="ARBA" id="ARBA00009595"/>
    </source>
</evidence>
<dbReference type="EMBL" id="CAFBLQ010000036">
    <property type="protein sequence ID" value="CAB4865534.1"/>
    <property type="molecule type" value="Genomic_DNA"/>
</dbReference>
<dbReference type="InterPro" id="IPR015797">
    <property type="entry name" value="NUDIX_hydrolase-like_dom_sf"/>
</dbReference>
<dbReference type="GO" id="GO:0046872">
    <property type="term" value="F:metal ion binding"/>
    <property type="evidence" value="ECO:0007669"/>
    <property type="project" value="UniProtKB-KW"/>
</dbReference>
<dbReference type="PANTHER" id="PTHR42904">
    <property type="entry name" value="NUDIX HYDROLASE, NUDC SUBFAMILY"/>
    <property type="match status" value="1"/>
</dbReference>
<dbReference type="InterPro" id="IPR050241">
    <property type="entry name" value="NAD-cap_RNA_hydrolase_NudC"/>
</dbReference>
<dbReference type="GO" id="GO:0006742">
    <property type="term" value="P:NADP+ catabolic process"/>
    <property type="evidence" value="ECO:0007669"/>
    <property type="project" value="TreeGrafter"/>
</dbReference>
<dbReference type="PANTHER" id="PTHR42904:SF6">
    <property type="entry name" value="NAD-CAPPED RNA HYDROLASE NUDT12"/>
    <property type="match status" value="1"/>
</dbReference>
<evidence type="ECO:0000256" key="6">
    <source>
        <dbReference type="ARBA" id="ARBA00022842"/>
    </source>
</evidence>
<comment type="cofactor">
    <cofactor evidence="1">
        <name>Mg(2+)</name>
        <dbReference type="ChEBI" id="CHEBI:18420"/>
    </cofactor>
</comment>
<keyword evidence="4" id="KW-0479">Metal-binding</keyword>
<comment type="catalytic activity">
    <reaction evidence="7">
        <text>a 5'-end NAD(+)-phospho-ribonucleoside in mRNA + H2O = a 5'-end phospho-adenosine-phospho-ribonucleoside in mRNA + beta-nicotinamide D-ribonucleotide + 2 H(+)</text>
        <dbReference type="Rhea" id="RHEA:60876"/>
        <dbReference type="Rhea" id="RHEA-COMP:15698"/>
        <dbReference type="Rhea" id="RHEA-COMP:15719"/>
        <dbReference type="ChEBI" id="CHEBI:14649"/>
        <dbReference type="ChEBI" id="CHEBI:15377"/>
        <dbReference type="ChEBI" id="CHEBI:15378"/>
        <dbReference type="ChEBI" id="CHEBI:144029"/>
        <dbReference type="ChEBI" id="CHEBI:144051"/>
    </reaction>
    <physiologicalReaction direction="left-to-right" evidence="7">
        <dbReference type="Rhea" id="RHEA:60877"/>
    </physiologicalReaction>
</comment>
<dbReference type="GO" id="GO:0005829">
    <property type="term" value="C:cytosol"/>
    <property type="evidence" value="ECO:0007669"/>
    <property type="project" value="TreeGrafter"/>
</dbReference>
<comment type="similarity">
    <text evidence="3">Belongs to the Nudix hydrolase family. NudC subfamily.</text>
</comment>
<dbReference type="PRINTS" id="PR00502">
    <property type="entry name" value="NUDIXFAMILY"/>
</dbReference>
<keyword evidence="5" id="KW-0378">Hydrolase</keyword>
<dbReference type="AlphaFoldDB" id="A0A6J7D9C3"/>